<sequence>MKKYLLSVCVLMLTSTFLFAQNFGLGVKAGLNMGKISGQAFKDGFNLSYHVGAFGHYDFTEKIGIQPELLYSQTQTRTATSDVTYDNLKPDTKAKLDYMYIPVLLRYNVNNLVTLHVGPQFGILINENATTGTNVKSAFKSGDLSGVLGAQINLRNFNVYGRYNVGLQNINDVSDKEKWTSQTLQIGLGYRIL</sequence>
<gene>
    <name evidence="3" type="ORF">OD355_11380</name>
</gene>
<evidence type="ECO:0000313" key="4">
    <source>
        <dbReference type="Proteomes" id="UP001209317"/>
    </source>
</evidence>
<dbReference type="Proteomes" id="UP001209317">
    <property type="component" value="Unassembled WGS sequence"/>
</dbReference>
<evidence type="ECO:0000259" key="2">
    <source>
        <dbReference type="Pfam" id="PF13568"/>
    </source>
</evidence>
<name>A0AAE3INX0_9BACT</name>
<keyword evidence="1" id="KW-0732">Signal</keyword>
<organism evidence="3 4">
    <name type="scientific">Haoranjiania flava</name>
    <dbReference type="NCBI Taxonomy" id="1856322"/>
    <lineage>
        <taxon>Bacteria</taxon>
        <taxon>Pseudomonadati</taxon>
        <taxon>Bacteroidota</taxon>
        <taxon>Chitinophagia</taxon>
        <taxon>Chitinophagales</taxon>
        <taxon>Chitinophagaceae</taxon>
        <taxon>Haoranjiania</taxon>
    </lineage>
</organism>
<evidence type="ECO:0000313" key="3">
    <source>
        <dbReference type="EMBL" id="MCU7695119.1"/>
    </source>
</evidence>
<dbReference type="Pfam" id="PF13568">
    <property type="entry name" value="OMP_b-brl_2"/>
    <property type="match status" value="1"/>
</dbReference>
<feature type="chain" id="PRO_5042226629" evidence="1">
    <location>
        <begin position="21"/>
        <end position="193"/>
    </location>
</feature>
<dbReference type="AlphaFoldDB" id="A0AAE3INX0"/>
<dbReference type="EMBL" id="JAOTPL010000018">
    <property type="protein sequence ID" value="MCU7695119.1"/>
    <property type="molecule type" value="Genomic_DNA"/>
</dbReference>
<dbReference type="RefSeq" id="WP_263038606.1">
    <property type="nucleotide sequence ID" value="NZ_JAOTPL010000018.1"/>
</dbReference>
<accession>A0AAE3INX0</accession>
<dbReference type="SUPFAM" id="SSF56925">
    <property type="entry name" value="OMPA-like"/>
    <property type="match status" value="1"/>
</dbReference>
<comment type="caution">
    <text evidence="3">The sequence shown here is derived from an EMBL/GenBank/DDBJ whole genome shotgun (WGS) entry which is preliminary data.</text>
</comment>
<dbReference type="InterPro" id="IPR011250">
    <property type="entry name" value="OMP/PagP_B-barrel"/>
</dbReference>
<protein>
    <submittedName>
        <fullName evidence="3">Porin family protein</fullName>
    </submittedName>
</protein>
<evidence type="ECO:0000256" key="1">
    <source>
        <dbReference type="SAM" id="SignalP"/>
    </source>
</evidence>
<reference evidence="3" key="1">
    <citation type="submission" date="2022-10" db="EMBL/GenBank/DDBJ databases">
        <authorList>
            <person name="Kim H.S."/>
            <person name="Kim J.-S."/>
            <person name="Suh M.K."/>
            <person name="Eom M.K."/>
            <person name="Lee J.-S."/>
        </authorList>
    </citation>
    <scope>NUCLEOTIDE SEQUENCE</scope>
    <source>
        <strain evidence="3">LIP-5</strain>
    </source>
</reference>
<feature type="domain" description="Outer membrane protein beta-barrel" evidence="2">
    <location>
        <begin position="19"/>
        <end position="170"/>
    </location>
</feature>
<proteinExistence type="predicted"/>
<feature type="signal peptide" evidence="1">
    <location>
        <begin position="1"/>
        <end position="20"/>
    </location>
</feature>
<keyword evidence="4" id="KW-1185">Reference proteome</keyword>
<dbReference type="InterPro" id="IPR025665">
    <property type="entry name" value="Beta-barrel_OMP_2"/>
</dbReference>